<dbReference type="Proteomes" id="UP000030645">
    <property type="component" value="Unassembled WGS sequence"/>
</dbReference>
<proteinExistence type="predicted"/>
<name>W9SIL1_9ROSA</name>
<organism evidence="1 2">
    <name type="scientific">Morus notabilis</name>
    <dbReference type="NCBI Taxonomy" id="981085"/>
    <lineage>
        <taxon>Eukaryota</taxon>
        <taxon>Viridiplantae</taxon>
        <taxon>Streptophyta</taxon>
        <taxon>Embryophyta</taxon>
        <taxon>Tracheophyta</taxon>
        <taxon>Spermatophyta</taxon>
        <taxon>Magnoliopsida</taxon>
        <taxon>eudicotyledons</taxon>
        <taxon>Gunneridae</taxon>
        <taxon>Pentapetalae</taxon>
        <taxon>rosids</taxon>
        <taxon>fabids</taxon>
        <taxon>Rosales</taxon>
        <taxon>Moraceae</taxon>
        <taxon>Moreae</taxon>
        <taxon>Morus</taxon>
    </lineage>
</organism>
<accession>W9SIL1</accession>
<dbReference type="EMBL" id="KE345646">
    <property type="protein sequence ID" value="EXC10616.1"/>
    <property type="molecule type" value="Genomic_DNA"/>
</dbReference>
<gene>
    <name evidence="1" type="ORF">L484_025196</name>
</gene>
<protein>
    <submittedName>
        <fullName evidence="1">Uncharacterized protein</fullName>
    </submittedName>
</protein>
<evidence type="ECO:0000313" key="2">
    <source>
        <dbReference type="Proteomes" id="UP000030645"/>
    </source>
</evidence>
<sequence length="74" mass="8477">MEEVGALCDLRREEREKEFPKADTGVFIDRERRFGAWGGLANHSGLRDYEPMTPGTSWCCDPLRMYIALFSSFG</sequence>
<reference evidence="2" key="1">
    <citation type="submission" date="2013-01" db="EMBL/GenBank/DDBJ databases">
        <title>Draft Genome Sequence of a Mulberry Tree, Morus notabilis C.K. Schneid.</title>
        <authorList>
            <person name="He N."/>
            <person name="Zhao S."/>
        </authorList>
    </citation>
    <scope>NUCLEOTIDE SEQUENCE</scope>
</reference>
<evidence type="ECO:0000313" key="1">
    <source>
        <dbReference type="EMBL" id="EXC10616.1"/>
    </source>
</evidence>
<dbReference type="AlphaFoldDB" id="W9SIL1"/>
<keyword evidence="2" id="KW-1185">Reference proteome</keyword>